<name>A0A1C6Z6Z4_HAFAL</name>
<dbReference type="RefSeq" id="WP_072310451.1">
    <property type="nucleotide sequence ID" value="NZ_FMIQ01000081.1"/>
</dbReference>
<evidence type="ECO:0000313" key="9">
    <source>
        <dbReference type="Proteomes" id="UP000094844"/>
    </source>
</evidence>
<dbReference type="Gene3D" id="3.40.630.30">
    <property type="match status" value="1"/>
</dbReference>
<evidence type="ECO:0000259" key="7">
    <source>
        <dbReference type="Pfam" id="PF00583"/>
    </source>
</evidence>
<dbReference type="SUPFAM" id="SSF55729">
    <property type="entry name" value="Acyl-CoA N-acyltransferases (Nat)"/>
    <property type="match status" value="1"/>
</dbReference>
<reference evidence="8 9" key="1">
    <citation type="submission" date="2016-09" db="EMBL/GenBank/DDBJ databases">
        <authorList>
            <person name="Capua I."/>
            <person name="De Benedictis P."/>
            <person name="Joannis T."/>
            <person name="Lombin L.H."/>
            <person name="Cattoli G."/>
        </authorList>
    </citation>
    <scope>NUCLEOTIDE SEQUENCE [LARGE SCALE GENOMIC DNA]</scope>
    <source>
        <strain evidence="8 9">GB001</strain>
    </source>
</reference>
<dbReference type="PANTHER" id="PTHR36449:SF1">
    <property type="entry name" value="ACETYLTRANSFERASE"/>
    <property type="match status" value="1"/>
</dbReference>
<keyword evidence="4 8" id="KW-0808">Transferase</keyword>
<accession>A0A1C6Z6Z4</accession>
<proteinExistence type="inferred from homology"/>
<dbReference type="Proteomes" id="UP000094844">
    <property type="component" value="Unassembled WGS sequence"/>
</dbReference>
<sequence length="174" mass="19468">MAELAIEIFSSEAEYDFSGFDCGEESLNVFLSDHLARQHNARILRGYVLITKTPKPKVVGYYTLSGSCFEKETLPSNTQKRKVPYVNVPSITLGRLAIQKELHGQEWGTALVTHAMQVVYRASLAVGVHGMFVDALNDKAKQFYLKLGFIALTGNNANSLFYPTKSIEKLFEEQ</sequence>
<dbReference type="OrthoDB" id="9799147at2"/>
<feature type="domain" description="N-acetyltransferase" evidence="7">
    <location>
        <begin position="89"/>
        <end position="149"/>
    </location>
</feature>
<keyword evidence="5" id="KW-0012">Acyltransferase</keyword>
<organism evidence="8 9">
    <name type="scientific">Hafnia alvei</name>
    <dbReference type="NCBI Taxonomy" id="569"/>
    <lineage>
        <taxon>Bacteria</taxon>
        <taxon>Pseudomonadati</taxon>
        <taxon>Pseudomonadota</taxon>
        <taxon>Gammaproteobacteria</taxon>
        <taxon>Enterobacterales</taxon>
        <taxon>Hafniaceae</taxon>
        <taxon>Hafnia</taxon>
    </lineage>
</organism>
<comment type="similarity">
    <text evidence="1">Belongs to the acetyltransferase family. GNAT subfamily.</text>
</comment>
<evidence type="ECO:0000313" key="8">
    <source>
        <dbReference type="EMBL" id="SCM54857.1"/>
    </source>
</evidence>
<protein>
    <submittedName>
        <fullName evidence="8">Acetyltransferase (GNAT) domain-containing protein</fullName>
    </submittedName>
</protein>
<dbReference type="PANTHER" id="PTHR36449">
    <property type="entry name" value="ACETYLTRANSFERASE-RELATED"/>
    <property type="match status" value="1"/>
</dbReference>
<evidence type="ECO:0000256" key="6">
    <source>
        <dbReference type="ARBA" id="ARBA00049880"/>
    </source>
</evidence>
<evidence type="ECO:0000256" key="1">
    <source>
        <dbReference type="ARBA" id="ARBA00009342"/>
    </source>
</evidence>
<keyword evidence="3" id="KW-1277">Toxin-antitoxin system</keyword>
<dbReference type="EMBL" id="FMIQ01000081">
    <property type="protein sequence ID" value="SCM54857.1"/>
    <property type="molecule type" value="Genomic_DNA"/>
</dbReference>
<evidence type="ECO:0000256" key="5">
    <source>
        <dbReference type="ARBA" id="ARBA00023315"/>
    </source>
</evidence>
<dbReference type="InterPro" id="IPR016181">
    <property type="entry name" value="Acyl_CoA_acyltransferase"/>
</dbReference>
<dbReference type="AlphaFoldDB" id="A0A1C6Z6Z4"/>
<dbReference type="InterPro" id="IPR000182">
    <property type="entry name" value="GNAT_dom"/>
</dbReference>
<dbReference type="Pfam" id="PF00583">
    <property type="entry name" value="Acetyltransf_1"/>
    <property type="match status" value="1"/>
</dbReference>
<evidence type="ECO:0000256" key="4">
    <source>
        <dbReference type="ARBA" id="ARBA00022679"/>
    </source>
</evidence>
<evidence type="ECO:0000256" key="3">
    <source>
        <dbReference type="ARBA" id="ARBA00022649"/>
    </source>
</evidence>
<keyword evidence="2" id="KW-0678">Repressor</keyword>
<evidence type="ECO:0000256" key="2">
    <source>
        <dbReference type="ARBA" id="ARBA00022491"/>
    </source>
</evidence>
<dbReference type="GO" id="GO:0016747">
    <property type="term" value="F:acyltransferase activity, transferring groups other than amino-acyl groups"/>
    <property type="evidence" value="ECO:0007669"/>
    <property type="project" value="InterPro"/>
</dbReference>
<comment type="catalytic activity">
    <reaction evidence="6">
        <text>glycyl-tRNA(Gly) + acetyl-CoA = N-acetylglycyl-tRNA(Gly) + CoA + H(+)</text>
        <dbReference type="Rhea" id="RHEA:81867"/>
        <dbReference type="Rhea" id="RHEA-COMP:9683"/>
        <dbReference type="Rhea" id="RHEA-COMP:19766"/>
        <dbReference type="ChEBI" id="CHEBI:15378"/>
        <dbReference type="ChEBI" id="CHEBI:57287"/>
        <dbReference type="ChEBI" id="CHEBI:57288"/>
        <dbReference type="ChEBI" id="CHEBI:78522"/>
        <dbReference type="ChEBI" id="CHEBI:232036"/>
    </reaction>
</comment>
<gene>
    <name evidence="8" type="ORF">BN1044_04368</name>
</gene>